<dbReference type="PANTHER" id="PTHR11364:SF27">
    <property type="entry name" value="SULFURTRANSFERASE"/>
    <property type="match status" value="1"/>
</dbReference>
<protein>
    <recommendedName>
        <fullName evidence="3">Sulfurtransferase</fullName>
    </recommendedName>
</protein>
<evidence type="ECO:0000256" key="1">
    <source>
        <dbReference type="ARBA" id="ARBA00022679"/>
    </source>
</evidence>
<keyword evidence="6" id="KW-1185">Reference proteome</keyword>
<proteinExistence type="predicted"/>
<name>A0ABT0B8W9_9SPHN</name>
<evidence type="ECO:0000256" key="3">
    <source>
        <dbReference type="RuleBase" id="RU000507"/>
    </source>
</evidence>
<dbReference type="InterPro" id="IPR036873">
    <property type="entry name" value="Rhodanese-like_dom_sf"/>
</dbReference>
<feature type="domain" description="Rhodanese" evidence="4">
    <location>
        <begin position="18"/>
        <end position="137"/>
    </location>
</feature>
<dbReference type="PROSITE" id="PS00683">
    <property type="entry name" value="RHODANESE_2"/>
    <property type="match status" value="1"/>
</dbReference>
<dbReference type="Proteomes" id="UP001162881">
    <property type="component" value="Unassembled WGS sequence"/>
</dbReference>
<keyword evidence="2" id="KW-0677">Repeat</keyword>
<gene>
    <name evidence="5" type="ORF">MTR62_02180</name>
</gene>
<dbReference type="PANTHER" id="PTHR11364">
    <property type="entry name" value="THIOSULFATE SULFERTANSFERASE"/>
    <property type="match status" value="1"/>
</dbReference>
<dbReference type="RefSeq" id="WP_244016640.1">
    <property type="nucleotide sequence ID" value="NZ_JALHLF010000004.1"/>
</dbReference>
<dbReference type="CDD" id="cd01448">
    <property type="entry name" value="TST_Repeat_1"/>
    <property type="match status" value="1"/>
</dbReference>
<evidence type="ECO:0000313" key="5">
    <source>
        <dbReference type="EMBL" id="MCJ2181521.1"/>
    </source>
</evidence>
<comment type="caution">
    <text evidence="5">The sequence shown here is derived from an EMBL/GenBank/DDBJ whole genome shotgun (WGS) entry which is preliminary data.</text>
</comment>
<dbReference type="EMBL" id="JALHLF010000004">
    <property type="protein sequence ID" value="MCJ2181521.1"/>
    <property type="molecule type" value="Genomic_DNA"/>
</dbReference>
<evidence type="ECO:0000259" key="4">
    <source>
        <dbReference type="PROSITE" id="PS50206"/>
    </source>
</evidence>
<dbReference type="Gene3D" id="3.40.250.10">
    <property type="entry name" value="Rhodanese-like domain"/>
    <property type="match status" value="2"/>
</dbReference>
<evidence type="ECO:0000313" key="6">
    <source>
        <dbReference type="Proteomes" id="UP001162881"/>
    </source>
</evidence>
<dbReference type="SUPFAM" id="SSF52821">
    <property type="entry name" value="Rhodanese/Cell cycle control phosphatase"/>
    <property type="match status" value="2"/>
</dbReference>
<dbReference type="CDD" id="cd01449">
    <property type="entry name" value="TST_Repeat_2"/>
    <property type="match status" value="1"/>
</dbReference>
<accession>A0ABT0B8W9</accession>
<dbReference type="SMART" id="SM00450">
    <property type="entry name" value="RHOD"/>
    <property type="match status" value="2"/>
</dbReference>
<sequence length="294" mass="31123">MTYRTLLSADDLKALIEAEADILILDCGFDLAAPAAGRDTYRIGHVPGARHADLETDLSGQATGTNGRHPLPDRAVFAAWLRAQGLNNGQQVIAYGGMGNAGAARLWWLLRWMGHAEVAVLDGARTAWVAAGHELEAGDAPEAMPGDFTPGLPLVAGTVSAEEVLANIEGGEAQVLDARDPVRFRGENAAMDPVAGHIPGAKCRFFRDNLAEDETFRRAAELRAEFEDLLGGAPAILQCGSGVTACQNALAMEVAGLSGAFLYPGSWSEWIADPARPVATGSEPWGEGEFRHKL</sequence>
<dbReference type="Pfam" id="PF00581">
    <property type="entry name" value="Rhodanese"/>
    <property type="match status" value="2"/>
</dbReference>
<dbReference type="InterPro" id="IPR001763">
    <property type="entry name" value="Rhodanese-like_dom"/>
</dbReference>
<organism evidence="5 6">
    <name type="scientific">Novosphingobium organovorum</name>
    <dbReference type="NCBI Taxonomy" id="2930092"/>
    <lineage>
        <taxon>Bacteria</taxon>
        <taxon>Pseudomonadati</taxon>
        <taxon>Pseudomonadota</taxon>
        <taxon>Alphaproteobacteria</taxon>
        <taxon>Sphingomonadales</taxon>
        <taxon>Sphingomonadaceae</taxon>
        <taxon>Novosphingobium</taxon>
    </lineage>
</organism>
<evidence type="ECO:0000256" key="2">
    <source>
        <dbReference type="ARBA" id="ARBA00022737"/>
    </source>
</evidence>
<dbReference type="InterPro" id="IPR045078">
    <property type="entry name" value="TST/MPST-like"/>
</dbReference>
<dbReference type="PROSITE" id="PS50206">
    <property type="entry name" value="RHODANESE_3"/>
    <property type="match status" value="2"/>
</dbReference>
<dbReference type="InterPro" id="IPR001307">
    <property type="entry name" value="Thiosulphate_STrfase_CS"/>
</dbReference>
<feature type="domain" description="Rhodanese" evidence="4">
    <location>
        <begin position="169"/>
        <end position="279"/>
    </location>
</feature>
<keyword evidence="1 3" id="KW-0808">Transferase</keyword>
<reference evidence="5" key="1">
    <citation type="submission" date="2022-03" db="EMBL/GenBank/DDBJ databases">
        <title>Identification of a novel bacterium isolated from mangrove sediments.</title>
        <authorList>
            <person name="Pan X."/>
        </authorList>
    </citation>
    <scope>NUCLEOTIDE SEQUENCE</scope>
    <source>
        <strain evidence="5">B1949</strain>
    </source>
</reference>